<proteinExistence type="predicted"/>
<evidence type="ECO:0008006" key="3">
    <source>
        <dbReference type="Google" id="ProtNLM"/>
    </source>
</evidence>
<dbReference type="GO" id="GO:0030420">
    <property type="term" value="P:establishment of competence for transformation"/>
    <property type="evidence" value="ECO:0007669"/>
    <property type="project" value="InterPro"/>
</dbReference>
<dbReference type="EMBL" id="CP022572">
    <property type="protein sequence ID" value="AZU64466.1"/>
    <property type="molecule type" value="Genomic_DNA"/>
</dbReference>
<evidence type="ECO:0000313" key="1">
    <source>
        <dbReference type="EMBL" id="AZU64466.1"/>
    </source>
</evidence>
<evidence type="ECO:0000313" key="2">
    <source>
        <dbReference type="Proteomes" id="UP000282892"/>
    </source>
</evidence>
<keyword evidence="2" id="KW-1185">Reference proteome</keyword>
<dbReference type="InterPro" id="IPR010461">
    <property type="entry name" value="ComK"/>
</dbReference>
<organism evidence="1 2">
    <name type="scientific">Neobacillus mesonae</name>
    <dbReference type="NCBI Taxonomy" id="1193713"/>
    <lineage>
        <taxon>Bacteria</taxon>
        <taxon>Bacillati</taxon>
        <taxon>Bacillota</taxon>
        <taxon>Bacilli</taxon>
        <taxon>Bacillales</taxon>
        <taxon>Bacillaceae</taxon>
        <taxon>Neobacillus</taxon>
    </lineage>
</organism>
<name>A0A3Q9QXG2_9BACI</name>
<dbReference type="AlphaFoldDB" id="A0A3Q9QXG2"/>
<reference evidence="1 2" key="1">
    <citation type="submission" date="2017-07" db="EMBL/GenBank/DDBJ databases">
        <title>The complete genome sequence of Bacillus mesonae strain H20-5, an efficient strain improving plant abiotic stress resistance.</title>
        <authorList>
            <person name="Kim S.Y."/>
            <person name="Song H."/>
            <person name="Sang M.K."/>
            <person name="Weon H.-Y."/>
            <person name="Song J."/>
        </authorList>
    </citation>
    <scope>NUCLEOTIDE SEQUENCE [LARGE SCALE GENOMIC DNA]</scope>
    <source>
        <strain evidence="1 2">H20-5</strain>
    </source>
</reference>
<sequence length="221" mass="24785">MLFNRFEGDAPVFLVFSIGNGKAVVVFVRPNESAILLFCTKKQFLSAAIQASLLASQSYCKGRIMMLSQPSYMIDEMMILMTGEYDQYGKLCTRVMDGAAAFLVDRTPLQLLDDTLTYIGFDLRGAMSSAKLILGKKMKYPVIVNPYLGVCLFPVNSPHKADCIWFNPEHIMKTTAAGNQTKVELSNGYYIMVDLKLYYFNNKIQAARQLMQITNFLGSMA</sequence>
<protein>
    <recommendedName>
        <fullName evidence="3">Competence protein</fullName>
    </recommendedName>
</protein>
<dbReference type="Proteomes" id="UP000282892">
    <property type="component" value="Chromosome"/>
</dbReference>
<dbReference type="KEGG" id="nmk:CHR53_26350"/>
<dbReference type="Pfam" id="PF06338">
    <property type="entry name" value="ComK"/>
    <property type="match status" value="1"/>
</dbReference>
<gene>
    <name evidence="1" type="ORF">CHR53_26350</name>
</gene>
<accession>A0A3Q9QXG2</accession>